<evidence type="ECO:0000256" key="10">
    <source>
        <dbReference type="PIRSR" id="PIRSR004682-4"/>
    </source>
</evidence>
<evidence type="ECO:0000256" key="3">
    <source>
        <dbReference type="ARBA" id="ARBA00022723"/>
    </source>
</evidence>
<keyword evidence="10" id="KW-0862">Zinc</keyword>
<sequence>MKRAVILDRDGVINDNSRPVNRPDELILFPDAAESIARLNQAGFLVCVATNQGGVGLGYLSSEGLDEIHDRMVRRLAEHGATIDRIAACTHAPHEGCPCRKPKPGMILDLQAHLLFSLRDSFMVGDRETDVEAGIEAGLKTAFIGKGDTKADFQTTSLTGVVDWILGEQTP</sequence>
<name>A0A9X7Z539_9BACL</name>
<dbReference type="InterPro" id="IPR023214">
    <property type="entry name" value="HAD_sf"/>
</dbReference>
<comment type="similarity">
    <text evidence="7">Belongs to the gmhB family.</text>
</comment>
<dbReference type="NCBIfam" id="TIGR01656">
    <property type="entry name" value="Histidinol-ppas"/>
    <property type="match status" value="1"/>
</dbReference>
<dbReference type="AlphaFoldDB" id="A0A9X7Z539"/>
<feature type="site" description="Contributes to substrate recognition" evidence="9">
    <location>
        <position position="100"/>
    </location>
</feature>
<dbReference type="PANTHER" id="PTHR42891">
    <property type="entry name" value="D-GLYCERO-BETA-D-MANNO-HEPTOSE-1,7-BISPHOSPHATE 7-PHOSPHATASE"/>
    <property type="match status" value="1"/>
</dbReference>
<evidence type="ECO:0000256" key="2">
    <source>
        <dbReference type="ARBA" id="ARBA00022490"/>
    </source>
</evidence>
<dbReference type="InterPro" id="IPR006549">
    <property type="entry name" value="HAD-SF_hydro_IIIA"/>
</dbReference>
<keyword evidence="2 7" id="KW-0963">Cytoplasm</keyword>
<feature type="site" description="Stabilizes the phosphoryl group" evidence="9">
    <location>
        <position position="101"/>
    </location>
</feature>
<dbReference type="Pfam" id="PF13242">
    <property type="entry name" value="Hydrolase_like"/>
    <property type="match status" value="1"/>
</dbReference>
<keyword evidence="5 7" id="KW-0119">Carbohydrate metabolism</keyword>
<feature type="site" description="Stabilizes the phosphoryl group" evidence="9">
    <location>
        <position position="50"/>
    </location>
</feature>
<dbReference type="GO" id="GO:0016791">
    <property type="term" value="F:phosphatase activity"/>
    <property type="evidence" value="ECO:0007669"/>
    <property type="project" value="InterPro"/>
</dbReference>
<evidence type="ECO:0000256" key="6">
    <source>
        <dbReference type="ARBA" id="ARBA00031828"/>
    </source>
</evidence>
<keyword evidence="4 7" id="KW-0378">Hydrolase</keyword>
<evidence type="ECO:0000256" key="7">
    <source>
        <dbReference type="PIRNR" id="PIRNR004682"/>
    </source>
</evidence>
<feature type="binding site" evidence="10">
    <location>
        <position position="126"/>
    </location>
    <ligand>
        <name>Mg(2+)</name>
        <dbReference type="ChEBI" id="CHEBI:18420"/>
    </ligand>
</feature>
<dbReference type="GO" id="GO:0046872">
    <property type="term" value="F:metal ion binding"/>
    <property type="evidence" value="ECO:0007669"/>
    <property type="project" value="UniProtKB-KW"/>
</dbReference>
<evidence type="ECO:0000313" key="12">
    <source>
        <dbReference type="Proteomes" id="UP000663505"/>
    </source>
</evidence>
<dbReference type="EC" id="3.1.3.-" evidence="7"/>
<feature type="active site" description="Nucleophile" evidence="8">
    <location>
        <position position="8"/>
    </location>
</feature>
<dbReference type="InterPro" id="IPR004446">
    <property type="entry name" value="Heptose_bisP_phosphatase"/>
</dbReference>
<evidence type="ECO:0000256" key="8">
    <source>
        <dbReference type="PIRSR" id="PIRSR004682-1"/>
    </source>
</evidence>
<dbReference type="EMBL" id="CP071182">
    <property type="protein sequence ID" value="QSO45962.1"/>
    <property type="molecule type" value="Genomic_DNA"/>
</dbReference>
<dbReference type="KEGG" id="afx:JZ786_15650"/>
<comment type="cofactor">
    <cofactor evidence="10">
        <name>Zn(2+)</name>
        <dbReference type="ChEBI" id="CHEBI:29105"/>
    </cofactor>
</comment>
<evidence type="ECO:0000256" key="4">
    <source>
        <dbReference type="ARBA" id="ARBA00022801"/>
    </source>
</evidence>
<feature type="binding site" evidence="10">
    <location>
        <position position="89"/>
    </location>
    <ligand>
        <name>Zn(2+)</name>
        <dbReference type="ChEBI" id="CHEBI:29105"/>
    </ligand>
</feature>
<dbReference type="CDD" id="cd07503">
    <property type="entry name" value="HAD_HisB-N"/>
    <property type="match status" value="1"/>
</dbReference>
<keyword evidence="12" id="KW-1185">Reference proteome</keyword>
<feature type="active site" description="Proton donor" evidence="8">
    <location>
        <position position="10"/>
    </location>
</feature>
<dbReference type="SUPFAM" id="SSF56784">
    <property type="entry name" value="HAD-like"/>
    <property type="match status" value="1"/>
</dbReference>
<feature type="binding site" evidence="10">
    <location>
        <position position="10"/>
    </location>
    <ligand>
        <name>Mg(2+)</name>
        <dbReference type="ChEBI" id="CHEBI:18420"/>
    </ligand>
</feature>
<dbReference type="InterPro" id="IPR036412">
    <property type="entry name" value="HAD-like_sf"/>
</dbReference>
<evidence type="ECO:0000256" key="9">
    <source>
        <dbReference type="PIRSR" id="PIRSR004682-3"/>
    </source>
</evidence>
<reference evidence="11 12" key="1">
    <citation type="submission" date="2021-02" db="EMBL/GenBank/DDBJ databases">
        <title>Alicyclobacillus curvatus sp. nov. and Alicyclobacillus mengziensis sp. nov., two acidophilic bacteria isolated from acid mine drainage.</title>
        <authorList>
            <person name="Huang Y."/>
        </authorList>
    </citation>
    <scope>NUCLEOTIDE SEQUENCE [LARGE SCALE GENOMIC DNA]</scope>
    <source>
        <strain evidence="11 12">S30H14</strain>
    </source>
</reference>
<evidence type="ECO:0000313" key="11">
    <source>
        <dbReference type="EMBL" id="QSO45962.1"/>
    </source>
</evidence>
<feature type="binding site" evidence="10">
    <location>
        <position position="99"/>
    </location>
    <ligand>
        <name>Zn(2+)</name>
        <dbReference type="ChEBI" id="CHEBI:29105"/>
    </ligand>
</feature>
<dbReference type="RefSeq" id="WP_206655334.1">
    <property type="nucleotide sequence ID" value="NZ_CP071182.1"/>
</dbReference>
<dbReference type="PANTHER" id="PTHR42891:SF1">
    <property type="entry name" value="D-GLYCERO-BETA-D-MANNO-HEPTOSE-1,7-BISPHOSPHATE 7-PHOSPHATASE"/>
    <property type="match status" value="1"/>
</dbReference>
<keyword evidence="3 10" id="KW-0479">Metal-binding</keyword>
<dbReference type="PIRSF" id="PIRSF004682">
    <property type="entry name" value="GmhB"/>
    <property type="match status" value="1"/>
</dbReference>
<evidence type="ECO:0000256" key="1">
    <source>
        <dbReference type="ARBA" id="ARBA00004496"/>
    </source>
</evidence>
<feature type="binding site" evidence="10">
    <location>
        <position position="97"/>
    </location>
    <ligand>
        <name>Zn(2+)</name>
        <dbReference type="ChEBI" id="CHEBI:29105"/>
    </ligand>
</feature>
<comment type="cofactor">
    <cofactor evidence="10">
        <name>Mg(2+)</name>
        <dbReference type="ChEBI" id="CHEBI:18420"/>
    </cofactor>
</comment>
<dbReference type="InterPro" id="IPR006543">
    <property type="entry name" value="Histidinol-phos"/>
</dbReference>
<gene>
    <name evidence="11" type="ORF">JZ786_15650</name>
</gene>
<keyword evidence="10" id="KW-0460">Magnesium</keyword>
<feature type="binding site" evidence="10">
    <location>
        <position position="8"/>
    </location>
    <ligand>
        <name>Mg(2+)</name>
        <dbReference type="ChEBI" id="CHEBI:18420"/>
    </ligand>
</feature>
<dbReference type="NCBIfam" id="TIGR01662">
    <property type="entry name" value="HAD-SF-IIIA"/>
    <property type="match status" value="1"/>
</dbReference>
<comment type="subcellular location">
    <subcellularLocation>
        <location evidence="1 7">Cytoplasm</location>
    </subcellularLocation>
</comment>
<accession>A0A9X7Z539</accession>
<dbReference type="GO" id="GO:0005975">
    <property type="term" value="P:carbohydrate metabolic process"/>
    <property type="evidence" value="ECO:0007669"/>
    <property type="project" value="InterPro"/>
</dbReference>
<feature type="binding site" evidence="10">
    <location>
        <position position="91"/>
    </location>
    <ligand>
        <name>Zn(2+)</name>
        <dbReference type="ChEBI" id="CHEBI:29105"/>
    </ligand>
</feature>
<proteinExistence type="inferred from homology"/>
<organism evidence="11 12">
    <name type="scientific">Alicyclobacillus mengziensis</name>
    <dbReference type="NCBI Taxonomy" id="2931921"/>
    <lineage>
        <taxon>Bacteria</taxon>
        <taxon>Bacillati</taxon>
        <taxon>Bacillota</taxon>
        <taxon>Bacilli</taxon>
        <taxon>Bacillales</taxon>
        <taxon>Alicyclobacillaceae</taxon>
        <taxon>Alicyclobacillus</taxon>
    </lineage>
</organism>
<dbReference type="Proteomes" id="UP000663505">
    <property type="component" value="Chromosome"/>
</dbReference>
<protein>
    <recommendedName>
        <fullName evidence="6 7">D,D-heptose 1,7-bisphosphate phosphatase</fullName>
        <ecNumber evidence="7">3.1.3.-</ecNumber>
    </recommendedName>
</protein>
<evidence type="ECO:0000256" key="5">
    <source>
        <dbReference type="ARBA" id="ARBA00023277"/>
    </source>
</evidence>
<dbReference type="GO" id="GO:0005737">
    <property type="term" value="C:cytoplasm"/>
    <property type="evidence" value="ECO:0007669"/>
    <property type="project" value="UniProtKB-SubCell"/>
</dbReference>
<dbReference type="Gene3D" id="3.40.50.1000">
    <property type="entry name" value="HAD superfamily/HAD-like"/>
    <property type="match status" value="1"/>
</dbReference>